<gene>
    <name evidence="1" type="ORF">NCTC12437_01007</name>
</gene>
<name>A0A378I8U1_9GAMM</name>
<proteinExistence type="predicted"/>
<reference evidence="1 2" key="1">
    <citation type="submission" date="2018-06" db="EMBL/GenBank/DDBJ databases">
        <authorList>
            <consortium name="Pathogen Informatics"/>
            <person name="Doyle S."/>
        </authorList>
    </citation>
    <scope>NUCLEOTIDE SEQUENCE [LARGE SCALE GENOMIC DNA]</scope>
    <source>
        <strain evidence="1 2">NCTC12437</strain>
    </source>
</reference>
<dbReference type="Proteomes" id="UP000255066">
    <property type="component" value="Unassembled WGS sequence"/>
</dbReference>
<evidence type="ECO:0000313" key="1">
    <source>
        <dbReference type="EMBL" id="STX31236.1"/>
    </source>
</evidence>
<organism evidence="1 2">
    <name type="scientific">Legionella birminghamensis</name>
    <dbReference type="NCBI Taxonomy" id="28083"/>
    <lineage>
        <taxon>Bacteria</taxon>
        <taxon>Pseudomonadati</taxon>
        <taxon>Pseudomonadota</taxon>
        <taxon>Gammaproteobacteria</taxon>
        <taxon>Legionellales</taxon>
        <taxon>Legionellaceae</taxon>
        <taxon>Legionella</taxon>
    </lineage>
</organism>
<dbReference type="AlphaFoldDB" id="A0A378I8U1"/>
<evidence type="ECO:0000313" key="2">
    <source>
        <dbReference type="Proteomes" id="UP000255066"/>
    </source>
</evidence>
<protein>
    <submittedName>
        <fullName evidence="1">Uncharacterized protein</fullName>
    </submittedName>
</protein>
<accession>A0A378I8U1</accession>
<sequence>MGPAVFAAGIRVVFAAGIRVVFAAGIRVVFAAGADSQLRGVGLAKTFV</sequence>
<dbReference type="EMBL" id="UGNW01000001">
    <property type="protein sequence ID" value="STX31236.1"/>
    <property type="molecule type" value="Genomic_DNA"/>
</dbReference>